<comment type="caution">
    <text evidence="1">The sequence shown here is derived from an EMBL/GenBank/DDBJ whole genome shotgun (WGS) entry which is preliminary data.</text>
</comment>
<dbReference type="EMBL" id="DVJQ01000019">
    <property type="protein sequence ID" value="HIS73813.1"/>
    <property type="molecule type" value="Genomic_DNA"/>
</dbReference>
<name>A0A9D1FHI1_9BACT</name>
<accession>A0A9D1FHI1</accession>
<evidence type="ECO:0000313" key="2">
    <source>
        <dbReference type="Proteomes" id="UP000886865"/>
    </source>
</evidence>
<protein>
    <submittedName>
        <fullName evidence="1">WG repeat-containing protein</fullName>
    </submittedName>
</protein>
<dbReference type="AlphaFoldDB" id="A0A9D1FHI1"/>
<organism evidence="1 2">
    <name type="scientific">Candidatus Galligastranaerophilus intestinavium</name>
    <dbReference type="NCBI Taxonomy" id="2840836"/>
    <lineage>
        <taxon>Bacteria</taxon>
        <taxon>Candidatus Galligastranaerophilus</taxon>
    </lineage>
</organism>
<sequence length="246" mass="28902">MDKLSKYEKIIPYQDIEYTVAILNGKAGLITKEGEPLTKFIYDDLEDYYKNEFLDVFDDLGVEDIEHWKLTAYENKKYCSLRLNGKWGLLNNKGEVVLDFKYNSPLKVVERDDLPYHYLNTNVLLNENWEEFIDKNKYDHIAYNATVCALVYFKNLKFGLMNLNCEFVTEPKFDDIDIYNEIPSGAFFVSEDCKKGVIDKDGKVILDSIYDEISYEIKEKEIFFIAKAKNHEFKFNNKGDLLEQTN</sequence>
<dbReference type="InterPro" id="IPR032774">
    <property type="entry name" value="WG_beta_rep"/>
</dbReference>
<reference evidence="1" key="2">
    <citation type="journal article" date="2021" name="PeerJ">
        <title>Extensive microbial diversity within the chicken gut microbiome revealed by metagenomics and culture.</title>
        <authorList>
            <person name="Gilroy R."/>
            <person name="Ravi A."/>
            <person name="Getino M."/>
            <person name="Pursley I."/>
            <person name="Horton D.L."/>
            <person name="Alikhan N.F."/>
            <person name="Baker D."/>
            <person name="Gharbi K."/>
            <person name="Hall N."/>
            <person name="Watson M."/>
            <person name="Adriaenssens E.M."/>
            <person name="Foster-Nyarko E."/>
            <person name="Jarju S."/>
            <person name="Secka A."/>
            <person name="Antonio M."/>
            <person name="Oren A."/>
            <person name="Chaudhuri R.R."/>
            <person name="La Ragione R."/>
            <person name="Hildebrand F."/>
            <person name="Pallen M.J."/>
        </authorList>
    </citation>
    <scope>NUCLEOTIDE SEQUENCE</scope>
    <source>
        <strain evidence="1">CHK152-2871</strain>
    </source>
</reference>
<reference evidence="1" key="1">
    <citation type="submission" date="2020-10" db="EMBL/GenBank/DDBJ databases">
        <authorList>
            <person name="Gilroy R."/>
        </authorList>
    </citation>
    <scope>NUCLEOTIDE SEQUENCE</scope>
    <source>
        <strain evidence="1">CHK152-2871</strain>
    </source>
</reference>
<dbReference type="PANTHER" id="PTHR37841">
    <property type="entry name" value="GLR2918 PROTEIN"/>
    <property type="match status" value="1"/>
</dbReference>
<dbReference type="Proteomes" id="UP000886865">
    <property type="component" value="Unassembled WGS sequence"/>
</dbReference>
<gene>
    <name evidence="1" type="ORF">IAA86_02195</name>
</gene>
<dbReference type="PANTHER" id="PTHR37841:SF1">
    <property type="entry name" value="DUF3298 DOMAIN-CONTAINING PROTEIN"/>
    <property type="match status" value="1"/>
</dbReference>
<evidence type="ECO:0000313" key="1">
    <source>
        <dbReference type="EMBL" id="HIS73813.1"/>
    </source>
</evidence>
<proteinExistence type="predicted"/>
<dbReference type="Pfam" id="PF14903">
    <property type="entry name" value="WG_beta_rep"/>
    <property type="match status" value="2"/>
</dbReference>